<accession>A0AA87NNX5</accession>
<proteinExistence type="predicted"/>
<reference evidence="1 2" key="1">
    <citation type="submission" date="2013-04" db="EMBL/GenBank/DDBJ databases">
        <title>The Genome Sequence of Treponema medium ATCC 700293.</title>
        <authorList>
            <consortium name="The Broad Institute Genomics Platform"/>
            <person name="Earl A."/>
            <person name="Ward D."/>
            <person name="Feldgarden M."/>
            <person name="Gevers D."/>
            <person name="Leonetti C."/>
            <person name="Blanton J.M."/>
            <person name="Dewhirst F.E."/>
            <person name="Izard J."/>
            <person name="Walker B."/>
            <person name="Young S."/>
            <person name="Zeng Q."/>
            <person name="Gargeya S."/>
            <person name="Fitzgerald M."/>
            <person name="Haas B."/>
            <person name="Abouelleil A."/>
            <person name="Allen A.W."/>
            <person name="Alvarado L."/>
            <person name="Arachchi H.M."/>
            <person name="Berlin A.M."/>
            <person name="Chapman S.B."/>
            <person name="Gainer-Dewar J."/>
            <person name="Goldberg J."/>
            <person name="Griggs A."/>
            <person name="Gujja S."/>
            <person name="Hansen M."/>
            <person name="Howarth C."/>
            <person name="Imamovic A."/>
            <person name="Ireland A."/>
            <person name="Larimer J."/>
            <person name="McCowan C."/>
            <person name="Murphy C."/>
            <person name="Pearson M."/>
            <person name="Poon T.W."/>
            <person name="Priest M."/>
            <person name="Roberts A."/>
            <person name="Saif S."/>
            <person name="Shea T."/>
            <person name="Sisk P."/>
            <person name="Sykes S."/>
            <person name="Wortman J."/>
            <person name="Nusbaum C."/>
            <person name="Birren B."/>
        </authorList>
    </citation>
    <scope>NUCLEOTIDE SEQUENCE [LARGE SCALE GENOMIC DNA]</scope>
    <source>
        <strain evidence="1 2">ATCC 700293</strain>
    </source>
</reference>
<dbReference type="AlphaFoldDB" id="A0AA87NNX5"/>
<organism evidence="1 2">
    <name type="scientific">Treponema medium ATCC 700293</name>
    <dbReference type="NCBI Taxonomy" id="1125700"/>
    <lineage>
        <taxon>Bacteria</taxon>
        <taxon>Pseudomonadati</taxon>
        <taxon>Spirochaetota</taxon>
        <taxon>Spirochaetia</taxon>
        <taxon>Spirochaetales</taxon>
        <taxon>Treponemataceae</taxon>
        <taxon>Treponema</taxon>
    </lineage>
</organism>
<dbReference type="RefSeq" id="WP_016522153.1">
    <property type="nucleotide sequence ID" value="NZ_KE332517.1"/>
</dbReference>
<dbReference type="EMBL" id="ATFE01000001">
    <property type="protein sequence ID" value="EPF30062.1"/>
    <property type="molecule type" value="Genomic_DNA"/>
</dbReference>
<sequence>MNKPLHNDDKEMMKKKSLLAVVFLLSALAAFGEELTYARPKTNGLDIELSQVHLIAETFDEERIAYRFELAEGKKLSCIETQKTLRIRQMTPSQGTLYVFIPKTMLLENCSIRVNRADIRLEGVQAVHILAMLNMGSVTTTECVFKNAVINSARGALSFDKTQIVKSCAFTIIDATAAIIFPSEEAEYHIDYVQNGGTLTIAGNELTKSPGEYGNAKAKRRIIFSGGAAKASISFTKKDTKTTASKQNTGN</sequence>
<evidence type="ECO:0000313" key="2">
    <source>
        <dbReference type="Proteomes" id="UP000014634"/>
    </source>
</evidence>
<comment type="caution">
    <text evidence="1">The sequence shown here is derived from an EMBL/GenBank/DDBJ whole genome shotgun (WGS) entry which is preliminary data.</text>
</comment>
<evidence type="ECO:0000313" key="1">
    <source>
        <dbReference type="EMBL" id="EPF30062.1"/>
    </source>
</evidence>
<evidence type="ECO:0008006" key="3">
    <source>
        <dbReference type="Google" id="ProtNLM"/>
    </source>
</evidence>
<protein>
    <recommendedName>
        <fullName evidence="3">Adhesin domain-containing protein</fullName>
    </recommendedName>
</protein>
<gene>
    <name evidence="1" type="ORF">HMPREF9195_00074</name>
</gene>
<dbReference type="Proteomes" id="UP000014634">
    <property type="component" value="Unassembled WGS sequence"/>
</dbReference>
<name>A0AA87NNX5_TREMD</name>